<protein>
    <submittedName>
        <fullName evidence="2">Transglutaminase-like superfamily protein</fullName>
    </submittedName>
</protein>
<proteinExistence type="predicted"/>
<dbReference type="Proteomes" id="UP000323439">
    <property type="component" value="Unassembled WGS sequence"/>
</dbReference>
<reference evidence="2 3" key="1">
    <citation type="submission" date="2016-10" db="EMBL/GenBank/DDBJ databases">
        <authorList>
            <person name="Varghese N."/>
            <person name="Submissions S."/>
        </authorList>
    </citation>
    <scope>NUCLEOTIDE SEQUENCE [LARGE SCALE GENOMIC DNA]</scope>
    <source>
        <strain evidence="2 3">DSM 16643</strain>
    </source>
</reference>
<dbReference type="InterPro" id="IPR038765">
    <property type="entry name" value="Papain-like_cys_pep_sf"/>
</dbReference>
<evidence type="ECO:0000313" key="3">
    <source>
        <dbReference type="Proteomes" id="UP000323439"/>
    </source>
</evidence>
<dbReference type="Gene3D" id="3.10.620.30">
    <property type="match status" value="1"/>
</dbReference>
<keyword evidence="3" id="KW-1185">Reference proteome</keyword>
<accession>A0A1G5WQD6</accession>
<dbReference type="AlphaFoldDB" id="A0A1G5WQD6"/>
<dbReference type="InterPro" id="IPR002931">
    <property type="entry name" value="Transglutaminase-like"/>
</dbReference>
<sequence length="79" mass="8786">MDTTASLVTLCKSAGLAVRYVIGNGNGVNNEGHAWAQICINNKWIVSEPTNTILFGYWAHGYTYSTKFYCPLSSLYFNQ</sequence>
<dbReference type="EMBL" id="FMXB01000011">
    <property type="protein sequence ID" value="SDA60144.1"/>
    <property type="molecule type" value="Genomic_DNA"/>
</dbReference>
<gene>
    <name evidence="2" type="ORF">SAMN02910315_01579</name>
</gene>
<organism evidence="2 3">
    <name type="scientific">Methanobrevibacter millerae</name>
    <dbReference type="NCBI Taxonomy" id="230361"/>
    <lineage>
        <taxon>Archaea</taxon>
        <taxon>Methanobacteriati</taxon>
        <taxon>Methanobacteriota</taxon>
        <taxon>Methanomada group</taxon>
        <taxon>Methanobacteria</taxon>
        <taxon>Methanobacteriales</taxon>
        <taxon>Methanobacteriaceae</taxon>
        <taxon>Methanobrevibacter</taxon>
    </lineage>
</organism>
<dbReference type="Pfam" id="PF01841">
    <property type="entry name" value="Transglut_core"/>
    <property type="match status" value="1"/>
</dbReference>
<evidence type="ECO:0000259" key="1">
    <source>
        <dbReference type="SMART" id="SM00460"/>
    </source>
</evidence>
<name>A0A1G5WQD6_9EURY</name>
<dbReference type="SMART" id="SM00460">
    <property type="entry name" value="TGc"/>
    <property type="match status" value="1"/>
</dbReference>
<evidence type="ECO:0000313" key="2">
    <source>
        <dbReference type="EMBL" id="SDA60144.1"/>
    </source>
</evidence>
<feature type="domain" description="Transglutaminase-like" evidence="1">
    <location>
        <begin position="1"/>
        <end position="51"/>
    </location>
</feature>
<dbReference type="SUPFAM" id="SSF54001">
    <property type="entry name" value="Cysteine proteinases"/>
    <property type="match status" value="1"/>
</dbReference>